<dbReference type="AlphaFoldDB" id="A0A0H3P071"/>
<dbReference type="HOGENOM" id="CLU_3335115_0_0_6"/>
<protein>
    <submittedName>
        <fullName evidence="1">Uncharacterized protein</fullName>
    </submittedName>
</protein>
<name>A0A0H3P071_YERE1</name>
<accession>A0A0H3P071</accession>
<dbReference type="EMBL" id="FR729477">
    <property type="protein sequence ID" value="CBY28014.1"/>
    <property type="molecule type" value="Genomic_DNA"/>
</dbReference>
<evidence type="ECO:0000313" key="1">
    <source>
        <dbReference type="EMBL" id="CBY28014.1"/>
    </source>
</evidence>
<dbReference type="PATRIC" id="fig|930944.6.peg.167"/>
<organism evidence="1 2">
    <name type="scientific">Yersinia enterocolitica subsp. palearctica serotype O:3 (strain DSM 13030 / CIP 106945 / Y11)</name>
    <dbReference type="NCBI Taxonomy" id="930944"/>
    <lineage>
        <taxon>Bacteria</taxon>
        <taxon>Pseudomonadati</taxon>
        <taxon>Pseudomonadota</taxon>
        <taxon>Gammaproteobacteria</taxon>
        <taxon>Enterobacterales</taxon>
        <taxon>Yersiniaceae</taxon>
        <taxon>Yersinia</taxon>
    </lineage>
</organism>
<dbReference type="KEGG" id="yey:Y11_01671"/>
<sequence length="38" mass="4583">MWWIYGDPRVAGIIPVNVRDPYRQIMFLAKWLCNEMSL</sequence>
<reference evidence="1 2" key="1">
    <citation type="journal article" date="2011" name="J. Bacteriol.">
        <title>Complete genome sequence of Yersinia enterocolitica subsp. palearctica serogroup O:3.</title>
        <authorList>
            <person name="Batzilla J."/>
            <person name="Hoper D."/>
            <person name="Antonenka U."/>
            <person name="Heesemann J."/>
            <person name="Rakin A."/>
        </authorList>
    </citation>
    <scope>NUCLEOTIDE SEQUENCE [LARGE SCALE GENOMIC DNA]</scope>
    <source>
        <strain evidence="2">DSM 13030 / CIP 106945 / Y11</strain>
    </source>
</reference>
<evidence type="ECO:0000313" key="2">
    <source>
        <dbReference type="Proteomes" id="UP000008084"/>
    </source>
</evidence>
<dbReference type="Proteomes" id="UP000008084">
    <property type="component" value="Chromosome"/>
</dbReference>
<proteinExistence type="predicted"/>
<gene>
    <name evidence="1" type="ordered locus">Y11_01671</name>
</gene>